<dbReference type="GO" id="GO:0000160">
    <property type="term" value="P:phosphorelay signal transduction system"/>
    <property type="evidence" value="ECO:0007669"/>
    <property type="project" value="InterPro"/>
</dbReference>
<dbReference type="GO" id="GO:0003677">
    <property type="term" value="F:DNA binding"/>
    <property type="evidence" value="ECO:0007669"/>
    <property type="project" value="UniProtKB-KW"/>
</dbReference>
<dbReference type="InterPro" id="IPR036388">
    <property type="entry name" value="WH-like_DNA-bd_sf"/>
</dbReference>
<dbReference type="PANTHER" id="PTHR45566:SF1">
    <property type="entry name" value="HTH-TYPE TRANSCRIPTIONAL REGULATOR YHJB-RELATED"/>
    <property type="match status" value="1"/>
</dbReference>
<sequence>MQLPPTMDVWVVDDDASILESLDAAFIRAGWATLAFGSVSAFKEQLETSSPGCIVADLHIGEASGMDLIRHVHEVAWPAPAVLISGHLTPTLTVKAMRQGAITVVEKPFSIEELCSEVELARIRGLEMLKAFYHRDAAREAIGALPDGHRAVLRELVDCRPHKQIATRVDISLRTVEKRKKEIFERLNVGTFTELLNLLQLADVSFLSTELQLQKGA</sequence>
<dbReference type="SUPFAM" id="SSF46894">
    <property type="entry name" value="C-terminal effector domain of the bipartite response regulators"/>
    <property type="match status" value="1"/>
</dbReference>
<dbReference type="SUPFAM" id="SSF52172">
    <property type="entry name" value="CheY-like"/>
    <property type="match status" value="1"/>
</dbReference>
<dbReference type="PANTHER" id="PTHR45566">
    <property type="entry name" value="HTH-TYPE TRANSCRIPTIONAL REGULATOR YHJB-RELATED"/>
    <property type="match status" value="1"/>
</dbReference>
<dbReference type="Pfam" id="PF00196">
    <property type="entry name" value="GerE"/>
    <property type="match status" value="1"/>
</dbReference>
<dbReference type="Gene3D" id="1.10.10.10">
    <property type="entry name" value="Winged helix-like DNA-binding domain superfamily/Winged helix DNA-binding domain"/>
    <property type="match status" value="1"/>
</dbReference>
<dbReference type="InterPro" id="IPR051015">
    <property type="entry name" value="EvgA-like"/>
</dbReference>
<dbReference type="Pfam" id="PF00072">
    <property type="entry name" value="Response_reg"/>
    <property type="match status" value="1"/>
</dbReference>
<dbReference type="GO" id="GO:0006355">
    <property type="term" value="P:regulation of DNA-templated transcription"/>
    <property type="evidence" value="ECO:0007669"/>
    <property type="project" value="InterPro"/>
</dbReference>
<dbReference type="RefSeq" id="WP_152097729.1">
    <property type="nucleotide sequence ID" value="NZ_AP021861.1"/>
</dbReference>
<dbReference type="SMART" id="SM00421">
    <property type="entry name" value="HTH_LUXR"/>
    <property type="match status" value="1"/>
</dbReference>
<protein>
    <recommendedName>
        <fullName evidence="3">Response regulatory domain-containing protein</fullName>
    </recommendedName>
</protein>
<evidence type="ECO:0000313" key="5">
    <source>
        <dbReference type="Proteomes" id="UP000326837"/>
    </source>
</evidence>
<feature type="domain" description="Response regulatory" evidence="3">
    <location>
        <begin position="8"/>
        <end position="122"/>
    </location>
</feature>
<gene>
    <name evidence="4" type="ORF">PLANPX_1233</name>
</gene>
<organism evidence="4 5">
    <name type="scientific">Lacipirellula parvula</name>
    <dbReference type="NCBI Taxonomy" id="2650471"/>
    <lineage>
        <taxon>Bacteria</taxon>
        <taxon>Pseudomonadati</taxon>
        <taxon>Planctomycetota</taxon>
        <taxon>Planctomycetia</taxon>
        <taxon>Pirellulales</taxon>
        <taxon>Lacipirellulaceae</taxon>
        <taxon>Lacipirellula</taxon>
    </lineage>
</organism>
<dbReference type="InterPro" id="IPR001789">
    <property type="entry name" value="Sig_transdc_resp-reg_receiver"/>
</dbReference>
<evidence type="ECO:0000256" key="1">
    <source>
        <dbReference type="ARBA" id="ARBA00023125"/>
    </source>
</evidence>
<evidence type="ECO:0000256" key="2">
    <source>
        <dbReference type="PROSITE-ProRule" id="PRU00169"/>
    </source>
</evidence>
<dbReference type="InterPro" id="IPR011006">
    <property type="entry name" value="CheY-like_superfamily"/>
</dbReference>
<dbReference type="InterPro" id="IPR000792">
    <property type="entry name" value="Tscrpt_reg_LuxR_C"/>
</dbReference>
<name>A0A5K7XA51_9BACT</name>
<dbReference type="AlphaFoldDB" id="A0A5K7XA51"/>
<proteinExistence type="predicted"/>
<dbReference type="PROSITE" id="PS50110">
    <property type="entry name" value="RESPONSE_REGULATORY"/>
    <property type="match status" value="1"/>
</dbReference>
<dbReference type="KEGG" id="lpav:PLANPX_1233"/>
<dbReference type="SMART" id="SM00448">
    <property type="entry name" value="REC"/>
    <property type="match status" value="1"/>
</dbReference>
<keyword evidence="2" id="KW-0597">Phosphoprotein</keyword>
<dbReference type="Proteomes" id="UP000326837">
    <property type="component" value="Chromosome"/>
</dbReference>
<reference evidence="5" key="1">
    <citation type="submission" date="2019-10" db="EMBL/GenBank/DDBJ databases">
        <title>Lacipirellula parvula gen. nov., sp. nov., representing a lineage of planctomycetes widespread in freshwater anoxic habitats, and description of the family Lacipirellulaceae.</title>
        <authorList>
            <person name="Dedysh S.N."/>
            <person name="Kulichevskaya I.S."/>
            <person name="Beletsky A.V."/>
            <person name="Rakitin A.L."/>
            <person name="Mardanov A.V."/>
            <person name="Ivanova A.A."/>
            <person name="Saltykova V.X."/>
            <person name="Rijpstra W.I.C."/>
            <person name="Sinninghe Damste J.S."/>
            <person name="Ravin N.V."/>
        </authorList>
    </citation>
    <scope>NUCLEOTIDE SEQUENCE [LARGE SCALE GENOMIC DNA]</scope>
    <source>
        <strain evidence="5">PX69</strain>
    </source>
</reference>
<keyword evidence="1" id="KW-0238">DNA-binding</keyword>
<dbReference type="Gene3D" id="3.40.50.2300">
    <property type="match status" value="1"/>
</dbReference>
<dbReference type="EMBL" id="AP021861">
    <property type="protein sequence ID" value="BBO31621.1"/>
    <property type="molecule type" value="Genomic_DNA"/>
</dbReference>
<accession>A0A5K7XA51</accession>
<feature type="modified residue" description="4-aspartylphosphate" evidence="2">
    <location>
        <position position="57"/>
    </location>
</feature>
<dbReference type="InterPro" id="IPR016032">
    <property type="entry name" value="Sig_transdc_resp-reg_C-effctor"/>
</dbReference>
<evidence type="ECO:0000313" key="4">
    <source>
        <dbReference type="EMBL" id="BBO31621.1"/>
    </source>
</evidence>
<keyword evidence="5" id="KW-1185">Reference proteome</keyword>
<evidence type="ECO:0000259" key="3">
    <source>
        <dbReference type="PROSITE" id="PS50110"/>
    </source>
</evidence>